<dbReference type="PANTHER" id="PTHR42812">
    <property type="entry name" value="BETA-XYLOSIDASE"/>
    <property type="match status" value="1"/>
</dbReference>
<dbReference type="InterPro" id="IPR006710">
    <property type="entry name" value="Glyco_hydro_43"/>
</dbReference>
<keyword evidence="7" id="KW-1185">Reference proteome</keyword>
<feature type="chain" id="PRO_5042157929" evidence="5">
    <location>
        <begin position="16"/>
        <end position="308"/>
    </location>
</feature>
<dbReference type="InterPro" id="IPR023296">
    <property type="entry name" value="Glyco_hydro_beta-prop_sf"/>
</dbReference>
<keyword evidence="5" id="KW-0732">Signal</keyword>
<name>A0AAE0P3M6_9PEZI</name>
<dbReference type="AlphaFoldDB" id="A0AAE0P3M6"/>
<dbReference type="PANTHER" id="PTHR42812:SF5">
    <property type="entry name" value="ENDO-ARABINASE"/>
    <property type="match status" value="1"/>
</dbReference>
<keyword evidence="2 4" id="KW-0378">Hydrolase</keyword>
<dbReference type="CDD" id="cd08999">
    <property type="entry name" value="GH43_ABN-like"/>
    <property type="match status" value="1"/>
</dbReference>
<dbReference type="EMBL" id="JAULSW010000001">
    <property type="protein sequence ID" value="KAK3392804.1"/>
    <property type="molecule type" value="Genomic_DNA"/>
</dbReference>
<evidence type="ECO:0000256" key="3">
    <source>
        <dbReference type="ARBA" id="ARBA00023295"/>
    </source>
</evidence>
<organism evidence="6 7">
    <name type="scientific">Podospora didyma</name>
    <dbReference type="NCBI Taxonomy" id="330526"/>
    <lineage>
        <taxon>Eukaryota</taxon>
        <taxon>Fungi</taxon>
        <taxon>Dikarya</taxon>
        <taxon>Ascomycota</taxon>
        <taxon>Pezizomycotina</taxon>
        <taxon>Sordariomycetes</taxon>
        <taxon>Sordariomycetidae</taxon>
        <taxon>Sordariales</taxon>
        <taxon>Podosporaceae</taxon>
        <taxon>Podospora</taxon>
    </lineage>
</organism>
<reference evidence="6" key="1">
    <citation type="journal article" date="2023" name="Mol. Phylogenet. Evol.">
        <title>Genome-scale phylogeny and comparative genomics of the fungal order Sordariales.</title>
        <authorList>
            <person name="Hensen N."/>
            <person name="Bonometti L."/>
            <person name="Westerberg I."/>
            <person name="Brannstrom I.O."/>
            <person name="Guillou S."/>
            <person name="Cros-Aarteil S."/>
            <person name="Calhoun S."/>
            <person name="Haridas S."/>
            <person name="Kuo A."/>
            <person name="Mondo S."/>
            <person name="Pangilinan J."/>
            <person name="Riley R."/>
            <person name="LaButti K."/>
            <person name="Andreopoulos B."/>
            <person name="Lipzen A."/>
            <person name="Chen C."/>
            <person name="Yan M."/>
            <person name="Daum C."/>
            <person name="Ng V."/>
            <person name="Clum A."/>
            <person name="Steindorff A."/>
            <person name="Ohm R.A."/>
            <person name="Martin F."/>
            <person name="Silar P."/>
            <person name="Natvig D.O."/>
            <person name="Lalanne C."/>
            <person name="Gautier V."/>
            <person name="Ament-Velasquez S.L."/>
            <person name="Kruys A."/>
            <person name="Hutchinson M.I."/>
            <person name="Powell A.J."/>
            <person name="Barry K."/>
            <person name="Miller A.N."/>
            <person name="Grigoriev I.V."/>
            <person name="Debuchy R."/>
            <person name="Gladieux P."/>
            <person name="Hiltunen Thoren M."/>
            <person name="Johannesson H."/>
        </authorList>
    </citation>
    <scope>NUCLEOTIDE SEQUENCE</scope>
    <source>
        <strain evidence="6">CBS 232.78</strain>
    </source>
</reference>
<feature type="signal peptide" evidence="5">
    <location>
        <begin position="1"/>
        <end position="15"/>
    </location>
</feature>
<proteinExistence type="inferred from homology"/>
<evidence type="ECO:0000256" key="2">
    <source>
        <dbReference type="ARBA" id="ARBA00022801"/>
    </source>
</evidence>
<evidence type="ECO:0000256" key="4">
    <source>
        <dbReference type="RuleBase" id="RU361187"/>
    </source>
</evidence>
<comment type="similarity">
    <text evidence="1 4">Belongs to the glycosyl hydrolase 43 family.</text>
</comment>
<evidence type="ECO:0000313" key="7">
    <source>
        <dbReference type="Proteomes" id="UP001285441"/>
    </source>
</evidence>
<dbReference type="Gene3D" id="2.115.10.20">
    <property type="entry name" value="Glycosyl hydrolase domain, family 43"/>
    <property type="match status" value="1"/>
</dbReference>
<dbReference type="InterPro" id="IPR051795">
    <property type="entry name" value="Glycosyl_Hydrlase_43"/>
</dbReference>
<sequence>MPLITFALITSLCFAALRSLLGNTEFADPSIAIDPHAADWYAFATQGNGKHVQVASSPLLYGPWTLLSSYDLLPIPGKWVDTSGPSPNYWAPDVQYIQSTQTFVLYYSALRSDSRFHCVGVAISRGNITGPYTAHDEPFICPLDGGGAIDASGYHNLRTWTRWVVYKVDGSAKGSGGPCGNADPPGQPTPIMLQHLNADDGFTLIGDPITILNRDPEVDGPLIEAPSLIRVSVRNDTDDEDEGGVFILFYSSHCWNTHEYDIKYATATDIRGPYTRRGTLLGRGAGNGGCLHQIDFEVDGSGKVTVVV</sequence>
<dbReference type="GO" id="GO:0004553">
    <property type="term" value="F:hydrolase activity, hydrolyzing O-glycosyl compounds"/>
    <property type="evidence" value="ECO:0007669"/>
    <property type="project" value="InterPro"/>
</dbReference>
<evidence type="ECO:0000256" key="5">
    <source>
        <dbReference type="SAM" id="SignalP"/>
    </source>
</evidence>
<keyword evidence="3 4" id="KW-0326">Glycosidase</keyword>
<gene>
    <name evidence="6" type="ORF">B0H63DRAFT_504849</name>
</gene>
<comment type="caution">
    <text evidence="6">The sequence shown here is derived from an EMBL/GenBank/DDBJ whole genome shotgun (WGS) entry which is preliminary data.</text>
</comment>
<dbReference type="SUPFAM" id="SSF75005">
    <property type="entry name" value="Arabinanase/levansucrase/invertase"/>
    <property type="match status" value="1"/>
</dbReference>
<dbReference type="GO" id="GO:0005975">
    <property type="term" value="P:carbohydrate metabolic process"/>
    <property type="evidence" value="ECO:0007669"/>
    <property type="project" value="InterPro"/>
</dbReference>
<evidence type="ECO:0000313" key="6">
    <source>
        <dbReference type="EMBL" id="KAK3392804.1"/>
    </source>
</evidence>
<reference evidence="6" key="2">
    <citation type="submission" date="2023-06" db="EMBL/GenBank/DDBJ databases">
        <authorList>
            <consortium name="Lawrence Berkeley National Laboratory"/>
            <person name="Haridas S."/>
            <person name="Hensen N."/>
            <person name="Bonometti L."/>
            <person name="Westerberg I."/>
            <person name="Brannstrom I.O."/>
            <person name="Guillou S."/>
            <person name="Cros-Aarteil S."/>
            <person name="Calhoun S."/>
            <person name="Kuo A."/>
            <person name="Mondo S."/>
            <person name="Pangilinan J."/>
            <person name="Riley R."/>
            <person name="LaButti K."/>
            <person name="Andreopoulos B."/>
            <person name="Lipzen A."/>
            <person name="Chen C."/>
            <person name="Yanf M."/>
            <person name="Daum C."/>
            <person name="Ng V."/>
            <person name="Clum A."/>
            <person name="Steindorff A."/>
            <person name="Ohm R."/>
            <person name="Martin F."/>
            <person name="Silar P."/>
            <person name="Natvig D."/>
            <person name="Lalanne C."/>
            <person name="Gautier V."/>
            <person name="Ament-velasquez S.L."/>
            <person name="Kruys A."/>
            <person name="Hutchinson M.I."/>
            <person name="Powell A.J."/>
            <person name="Barry K."/>
            <person name="Miller A.N."/>
            <person name="Grigoriev I.V."/>
            <person name="Debuchy R."/>
            <person name="Gladieux P."/>
            <person name="Thoren M.H."/>
            <person name="Johannesson H."/>
        </authorList>
    </citation>
    <scope>NUCLEOTIDE SEQUENCE</scope>
    <source>
        <strain evidence="6">CBS 232.78</strain>
    </source>
</reference>
<dbReference type="Proteomes" id="UP001285441">
    <property type="component" value="Unassembled WGS sequence"/>
</dbReference>
<accession>A0AAE0P3M6</accession>
<protein>
    <submittedName>
        <fullName evidence="6">Arabinanase/levansucrase/invertase</fullName>
    </submittedName>
</protein>
<evidence type="ECO:0000256" key="1">
    <source>
        <dbReference type="ARBA" id="ARBA00009865"/>
    </source>
</evidence>
<dbReference type="Pfam" id="PF04616">
    <property type="entry name" value="Glyco_hydro_43"/>
    <property type="match status" value="1"/>
</dbReference>